<sequence length="291" mass="30903">MMLVATSSLQAVRAPTRRSSAPRIASHRTATAAPTSVGPSQRRRQKLSVSAASQSNLREGVGGDNVGTARGSKASGLSASRNQQAAAASASGGGLEVIPGDPRFGGILLGAAAFLGPVCHLWALGVPSGLLGALLTLQASRVRFRFSDTNIELVTVALGDADPDSVAAEETDLGDNKLQGGGANSWSFESVQNWEYWFPGFPMLVYFKENQTKAEGQIHFFPIIMDGKKLYEQMLTKFPPSVNTKPALEDWNLDTAFEATSLGRQIKEKLSDDQVAALKDTTGIPIIDSKK</sequence>
<feature type="compositionally biased region" description="Polar residues" evidence="1">
    <location>
        <begin position="28"/>
        <end position="39"/>
    </location>
</feature>
<evidence type="ECO:0000256" key="1">
    <source>
        <dbReference type="SAM" id="MobiDB-lite"/>
    </source>
</evidence>
<evidence type="ECO:0000313" key="2">
    <source>
        <dbReference type="EMBL" id="CAD8710967.1"/>
    </source>
</evidence>
<proteinExistence type="predicted"/>
<dbReference type="InterPro" id="IPR021467">
    <property type="entry name" value="DUF3119"/>
</dbReference>
<dbReference type="EMBL" id="HBFC01022734">
    <property type="protein sequence ID" value="CAD8710967.1"/>
    <property type="molecule type" value="Transcribed_RNA"/>
</dbReference>
<dbReference type="Pfam" id="PF11317">
    <property type="entry name" value="DUF3119"/>
    <property type="match status" value="1"/>
</dbReference>
<reference evidence="2" key="1">
    <citation type="submission" date="2021-01" db="EMBL/GenBank/DDBJ databases">
        <authorList>
            <person name="Corre E."/>
            <person name="Pelletier E."/>
            <person name="Niang G."/>
            <person name="Scheremetjew M."/>
            <person name="Finn R."/>
            <person name="Kale V."/>
            <person name="Holt S."/>
            <person name="Cochrane G."/>
            <person name="Meng A."/>
            <person name="Brown T."/>
            <person name="Cohen L."/>
        </authorList>
    </citation>
    <scope>NUCLEOTIDE SEQUENCE</scope>
    <source>
        <strain evidence="2">SL-175</strain>
    </source>
</reference>
<protein>
    <submittedName>
        <fullName evidence="2">Uncharacterized protein</fullName>
    </submittedName>
</protein>
<feature type="compositionally biased region" description="Polar residues" evidence="1">
    <location>
        <begin position="1"/>
        <end position="10"/>
    </location>
</feature>
<accession>A0A7S0SQ54</accession>
<dbReference type="AlphaFoldDB" id="A0A7S0SQ54"/>
<dbReference type="PANTHER" id="PTHR35550">
    <property type="match status" value="1"/>
</dbReference>
<feature type="region of interest" description="Disordered" evidence="1">
    <location>
        <begin position="1"/>
        <end position="80"/>
    </location>
</feature>
<name>A0A7S0SQ54_9CHLO</name>
<organism evidence="2">
    <name type="scientific">Mantoniella antarctica</name>
    <dbReference type="NCBI Taxonomy" id="81844"/>
    <lineage>
        <taxon>Eukaryota</taxon>
        <taxon>Viridiplantae</taxon>
        <taxon>Chlorophyta</taxon>
        <taxon>Mamiellophyceae</taxon>
        <taxon>Mamiellales</taxon>
        <taxon>Mamiellaceae</taxon>
        <taxon>Mantoniella</taxon>
    </lineage>
</organism>
<dbReference type="PANTHER" id="PTHR35550:SF2">
    <property type="entry name" value="OS05G0401200 PROTEIN"/>
    <property type="match status" value="1"/>
</dbReference>
<feature type="compositionally biased region" description="Polar residues" evidence="1">
    <location>
        <begin position="47"/>
        <end position="57"/>
    </location>
</feature>
<gene>
    <name evidence="2" type="ORF">MANT1106_LOCUS13653</name>
</gene>